<dbReference type="InterPro" id="IPR006373">
    <property type="entry name" value="VSA_Rifin"/>
</dbReference>
<keyword evidence="1" id="KW-1133">Transmembrane helix</keyword>
<protein>
    <recommendedName>
        <fullName evidence="4">Surface antigen</fullName>
    </recommendedName>
</protein>
<dbReference type="NCBIfam" id="TIGR01477">
    <property type="entry name" value="RIFIN"/>
    <property type="match status" value="1"/>
</dbReference>
<reference evidence="2 3" key="1">
    <citation type="submission" date="2013-02" db="EMBL/GenBank/DDBJ databases">
        <title>The Genome Annotation of Plasmodium falciparum Tanzania (2000708).</title>
        <authorList>
            <consortium name="The Broad Institute Genome Sequencing Platform"/>
            <consortium name="The Broad Institute Genome Sequencing Center for Infectious Disease"/>
            <person name="Neafsey D."/>
            <person name="Hoffman S."/>
            <person name="Volkman S."/>
            <person name="Rosenthal P."/>
            <person name="Walker B."/>
            <person name="Young S.K."/>
            <person name="Zeng Q."/>
            <person name="Gargeya S."/>
            <person name="Fitzgerald M."/>
            <person name="Haas B."/>
            <person name="Abouelleil A."/>
            <person name="Allen A.W."/>
            <person name="Alvarado L."/>
            <person name="Arachchi H.M."/>
            <person name="Berlin A.M."/>
            <person name="Chapman S.B."/>
            <person name="Gainer-Dewar J."/>
            <person name="Goldberg J."/>
            <person name="Griggs A."/>
            <person name="Gujja S."/>
            <person name="Hansen M."/>
            <person name="Howarth C."/>
            <person name="Imamovic A."/>
            <person name="Ireland A."/>
            <person name="Larimer J."/>
            <person name="McCowan C."/>
            <person name="Murphy C."/>
            <person name="Pearson M."/>
            <person name="Poon T.W."/>
            <person name="Priest M."/>
            <person name="Roberts A."/>
            <person name="Saif S."/>
            <person name="Shea T."/>
            <person name="Sisk P."/>
            <person name="Sykes S."/>
            <person name="Wortman J."/>
            <person name="Nusbaum C."/>
            <person name="Birren B."/>
        </authorList>
    </citation>
    <scope>NUCLEOTIDE SEQUENCE [LARGE SCALE GENOMIC DNA]</scope>
    <source>
        <strain evidence="3">Tanzania (2000708)</strain>
    </source>
</reference>
<evidence type="ECO:0000313" key="2">
    <source>
        <dbReference type="EMBL" id="ETW33207.1"/>
    </source>
</evidence>
<keyword evidence="1" id="KW-0472">Membrane</keyword>
<reference evidence="2 3" key="2">
    <citation type="submission" date="2013-02" db="EMBL/GenBank/DDBJ databases">
        <title>The Genome Sequence of Plasmodium falciparum Tanzania (2000708).</title>
        <authorList>
            <consortium name="The Broad Institute Genome Sequencing Platform"/>
            <consortium name="The Broad Institute Genome Sequencing Center for Infectious Disease"/>
            <person name="Neafsey D."/>
            <person name="Cheeseman I."/>
            <person name="Volkman S."/>
            <person name="Adams J."/>
            <person name="Walker B."/>
            <person name="Young S.K."/>
            <person name="Zeng Q."/>
            <person name="Gargeya S."/>
            <person name="Fitzgerald M."/>
            <person name="Haas B."/>
            <person name="Abouelleil A."/>
            <person name="Alvarado L."/>
            <person name="Arachchi H.M."/>
            <person name="Berlin A.M."/>
            <person name="Chapman S.B."/>
            <person name="Dewar J."/>
            <person name="Goldberg J."/>
            <person name="Griggs A."/>
            <person name="Gujja S."/>
            <person name="Hansen M."/>
            <person name="Howarth C."/>
            <person name="Imamovic A."/>
            <person name="Larimer J."/>
            <person name="McCowan C."/>
            <person name="Murphy C."/>
            <person name="Neiman D."/>
            <person name="Pearson M."/>
            <person name="Priest M."/>
            <person name="Roberts A."/>
            <person name="Saif S."/>
            <person name="Shea T."/>
            <person name="Sisk P."/>
            <person name="Sykes S."/>
            <person name="Wortman J."/>
            <person name="Nusbaum C."/>
            <person name="Birren B."/>
        </authorList>
    </citation>
    <scope>NUCLEOTIDE SEQUENCE [LARGE SCALE GENOMIC DNA]</scope>
    <source>
        <strain evidence="3">Tanzania (2000708)</strain>
    </source>
</reference>
<keyword evidence="1" id="KW-0812">Transmembrane</keyword>
<name>A0A024VXM7_PLAFA</name>
<gene>
    <name evidence="2" type="ORF">PFTANZ_06076</name>
</gene>
<sequence>MKELIENFNHQSSERFREYDERIQDKRKQCKEQCEKDIRKIILKDKLEKQMEQQLTTLDPNITTEDIPTCICEKSLADKTEKVCLNCGKTMGAVAPAWGIVSGLGYAAWINYTNTTLVKIATDAGIQKGIQMGLTKITEIATQIWKLQASEVPPINALAKMTTGAFTDDVTLSGIFKTLDSAMVGKFDYGPSGLFSMMVQNAANKPFMLKQFSEQATAVETAFNNAKTGILEEASSITSSLNFAIISSVVAIVVIVLVMIIFLHFFFSMIT</sequence>
<dbReference type="EMBL" id="KI926810">
    <property type="protein sequence ID" value="ETW33207.1"/>
    <property type="molecule type" value="Genomic_DNA"/>
</dbReference>
<feature type="transmembrane region" description="Helical" evidence="1">
    <location>
        <begin position="243"/>
        <end position="267"/>
    </location>
</feature>
<accession>A0A024VXM7</accession>
<dbReference type="AlphaFoldDB" id="A0A024VXM7"/>
<dbReference type="Pfam" id="PF02009">
    <property type="entry name" value="RIFIN"/>
    <property type="match status" value="1"/>
</dbReference>
<evidence type="ECO:0000256" key="1">
    <source>
        <dbReference type="SAM" id="Phobius"/>
    </source>
</evidence>
<evidence type="ECO:0000313" key="3">
    <source>
        <dbReference type="Proteomes" id="UP000030708"/>
    </source>
</evidence>
<dbReference type="OrthoDB" id="10442468at2759"/>
<proteinExistence type="predicted"/>
<organism evidence="2 3">
    <name type="scientific">Plasmodium falciparum Tanzania</name>
    <name type="common">2000708</name>
    <dbReference type="NCBI Taxonomy" id="1036725"/>
    <lineage>
        <taxon>Eukaryota</taxon>
        <taxon>Sar</taxon>
        <taxon>Alveolata</taxon>
        <taxon>Apicomplexa</taxon>
        <taxon>Aconoidasida</taxon>
        <taxon>Haemosporida</taxon>
        <taxon>Plasmodiidae</taxon>
        <taxon>Plasmodium</taxon>
        <taxon>Plasmodium (Laverania)</taxon>
    </lineage>
</organism>
<dbReference type="Proteomes" id="UP000030708">
    <property type="component" value="Unassembled WGS sequence"/>
</dbReference>
<evidence type="ECO:0008006" key="4">
    <source>
        <dbReference type="Google" id="ProtNLM"/>
    </source>
</evidence>